<reference evidence="1 2" key="1">
    <citation type="submission" date="2023-06" db="EMBL/GenBank/DDBJ databases">
        <title>Novel species in genus Planococcus.</title>
        <authorList>
            <person name="Ning S."/>
        </authorList>
    </citation>
    <scope>NUCLEOTIDE SEQUENCE [LARGE SCALE GENOMIC DNA]</scope>
    <source>
        <strain evidence="1 2">N064</strain>
    </source>
</reference>
<dbReference type="EMBL" id="JAUJWW010000005">
    <property type="protein sequence ID" value="MDN7227958.1"/>
    <property type="molecule type" value="Genomic_DNA"/>
</dbReference>
<sequence length="168" mass="19904">MKRIEEQFGILFSAEQSPYFQAEEEHRMVIQHQELKERAGLVQRTSTFLFAEDSRIDMTFLKSYMPHGFKKPRCFEKQALHRAFVIRNWKEEYIDRQESEAILHYATVKSVSSEEVFQYVKGILKGKQPSLIAFYNDRYMLEVNSDEVVIIAKNKEDINVLKKFLQKG</sequence>
<evidence type="ECO:0000313" key="1">
    <source>
        <dbReference type="EMBL" id="MDN7227958.1"/>
    </source>
</evidence>
<proteinExistence type="predicted"/>
<name>A0ABT8MSR6_9BACL</name>
<comment type="caution">
    <text evidence="1">The sequence shown here is derived from an EMBL/GenBank/DDBJ whole genome shotgun (WGS) entry which is preliminary data.</text>
</comment>
<dbReference type="Proteomes" id="UP001172054">
    <property type="component" value="Unassembled WGS sequence"/>
</dbReference>
<organism evidence="1 2">
    <name type="scientific">Planococcus liqunii</name>
    <dbReference type="NCBI Taxonomy" id="3058394"/>
    <lineage>
        <taxon>Bacteria</taxon>
        <taxon>Bacillati</taxon>
        <taxon>Bacillota</taxon>
        <taxon>Bacilli</taxon>
        <taxon>Bacillales</taxon>
        <taxon>Caryophanaceae</taxon>
        <taxon>Planococcus</taxon>
    </lineage>
</organism>
<accession>A0ABT8MSR6</accession>
<evidence type="ECO:0000313" key="2">
    <source>
        <dbReference type="Proteomes" id="UP001172054"/>
    </source>
</evidence>
<keyword evidence="2" id="KW-1185">Reference proteome</keyword>
<protein>
    <submittedName>
        <fullName evidence="1">Uncharacterized protein</fullName>
    </submittedName>
</protein>
<gene>
    <name evidence="1" type="ORF">QWY15_11675</name>
</gene>